<evidence type="ECO:0000256" key="6">
    <source>
        <dbReference type="SAM" id="Phobius"/>
    </source>
</evidence>
<evidence type="ECO:0008006" key="9">
    <source>
        <dbReference type="Google" id="ProtNLM"/>
    </source>
</evidence>
<reference evidence="7 8" key="1">
    <citation type="journal article" date="2024" name="Nat. Commun.">
        <title>Phylogenomics reveals the evolutionary origins of lichenization in chlorophyte algae.</title>
        <authorList>
            <person name="Puginier C."/>
            <person name="Libourel C."/>
            <person name="Otte J."/>
            <person name="Skaloud P."/>
            <person name="Haon M."/>
            <person name="Grisel S."/>
            <person name="Petersen M."/>
            <person name="Berrin J.G."/>
            <person name="Delaux P.M."/>
            <person name="Dal Grande F."/>
            <person name="Keller J."/>
        </authorList>
    </citation>
    <scope>NUCLEOTIDE SEQUENCE [LARGE SCALE GENOMIC DNA]</scope>
    <source>
        <strain evidence="7 8">SAG 2145</strain>
    </source>
</reference>
<keyword evidence="4 6" id="KW-1133">Transmembrane helix</keyword>
<sequence length="317" mass="35660">MAGMAGNSSSMAGNASSMAGKGMSMGVELQYWKEGGIGHPMHGGFNGHVLPGCFFLIWGSWWLFSCYRLYLRSSTKVPYHTRTWFDWPTWPQNVPLEPFAKVLLPFIGINGELWAGHDHYRHLYEPDGHFTEHHLQDWQHSAMYAAVMISGLVDLLGHYTRFLPQGTEQGFLGLSFVVEGLLFAFHLKGTSLDFELHLLLVLTIFATALVIFLETNHPHMLQLTALRATLVLLQGTWFIQVAYILYTENPAWDPEYMGSAMFAPVVYVFWALVLAFSSLCAFVGAKLFQQRAARNYRPVQPDANGWEGANGSHVEDP</sequence>
<feature type="transmembrane region" description="Helical" evidence="6">
    <location>
        <begin position="225"/>
        <end position="246"/>
    </location>
</feature>
<dbReference type="PANTHER" id="PTHR16007">
    <property type="entry name" value="EPIDIDYMAL MEMBRANE PROTEIN E9-RELATED"/>
    <property type="match status" value="1"/>
</dbReference>
<accession>A0AAW1RPA5</accession>
<dbReference type="InterPro" id="IPR042127">
    <property type="entry name" value="TMEM45"/>
</dbReference>
<dbReference type="AlphaFoldDB" id="A0AAW1RPA5"/>
<dbReference type="Proteomes" id="UP001438707">
    <property type="component" value="Unassembled WGS sequence"/>
</dbReference>
<dbReference type="GO" id="GO:0016020">
    <property type="term" value="C:membrane"/>
    <property type="evidence" value="ECO:0007669"/>
    <property type="project" value="UniProtKB-SubCell"/>
</dbReference>
<keyword evidence="5 6" id="KW-0472">Membrane</keyword>
<comment type="similarity">
    <text evidence="2">Belongs to the TMEM45 family.</text>
</comment>
<organism evidence="7 8">
    <name type="scientific">Apatococcus lobatus</name>
    <dbReference type="NCBI Taxonomy" id="904363"/>
    <lineage>
        <taxon>Eukaryota</taxon>
        <taxon>Viridiplantae</taxon>
        <taxon>Chlorophyta</taxon>
        <taxon>core chlorophytes</taxon>
        <taxon>Trebouxiophyceae</taxon>
        <taxon>Chlorellales</taxon>
        <taxon>Chlorellaceae</taxon>
        <taxon>Apatococcus</taxon>
    </lineage>
</organism>
<feature type="transmembrane region" description="Helical" evidence="6">
    <location>
        <begin position="171"/>
        <end position="188"/>
    </location>
</feature>
<feature type="transmembrane region" description="Helical" evidence="6">
    <location>
        <begin position="49"/>
        <end position="70"/>
    </location>
</feature>
<feature type="transmembrane region" description="Helical" evidence="6">
    <location>
        <begin position="194"/>
        <end position="213"/>
    </location>
</feature>
<comment type="caution">
    <text evidence="7">The sequence shown here is derived from an EMBL/GenBank/DDBJ whole genome shotgun (WGS) entry which is preliminary data.</text>
</comment>
<evidence type="ECO:0000313" key="8">
    <source>
        <dbReference type="Proteomes" id="UP001438707"/>
    </source>
</evidence>
<comment type="subcellular location">
    <subcellularLocation>
        <location evidence="1">Membrane</location>
        <topology evidence="1">Multi-pass membrane protein</topology>
    </subcellularLocation>
</comment>
<keyword evidence="3 6" id="KW-0812">Transmembrane</keyword>
<protein>
    <recommendedName>
        <fullName evidence="9">Transmembrane protein 45B</fullName>
    </recommendedName>
</protein>
<dbReference type="Pfam" id="PF04819">
    <property type="entry name" value="DUF716"/>
    <property type="match status" value="1"/>
</dbReference>
<proteinExistence type="inferred from homology"/>
<gene>
    <name evidence="7" type="ORF">WJX74_002631</name>
</gene>
<dbReference type="EMBL" id="JALJOS010000008">
    <property type="protein sequence ID" value="KAK9835538.1"/>
    <property type="molecule type" value="Genomic_DNA"/>
</dbReference>
<evidence type="ECO:0000256" key="5">
    <source>
        <dbReference type="ARBA" id="ARBA00023136"/>
    </source>
</evidence>
<evidence type="ECO:0000256" key="1">
    <source>
        <dbReference type="ARBA" id="ARBA00004141"/>
    </source>
</evidence>
<evidence type="ECO:0000256" key="2">
    <source>
        <dbReference type="ARBA" id="ARBA00006948"/>
    </source>
</evidence>
<keyword evidence="8" id="KW-1185">Reference proteome</keyword>
<evidence type="ECO:0000256" key="4">
    <source>
        <dbReference type="ARBA" id="ARBA00022989"/>
    </source>
</evidence>
<evidence type="ECO:0000256" key="3">
    <source>
        <dbReference type="ARBA" id="ARBA00022692"/>
    </source>
</evidence>
<feature type="transmembrane region" description="Helical" evidence="6">
    <location>
        <begin position="266"/>
        <end position="288"/>
    </location>
</feature>
<name>A0AAW1RPA5_9CHLO</name>
<evidence type="ECO:0000313" key="7">
    <source>
        <dbReference type="EMBL" id="KAK9835538.1"/>
    </source>
</evidence>
<dbReference type="PANTHER" id="PTHR16007:SF15">
    <property type="entry name" value="TRANSMEMBRANE PROTEIN 45B"/>
    <property type="match status" value="1"/>
</dbReference>
<dbReference type="InterPro" id="IPR006904">
    <property type="entry name" value="DUF716"/>
</dbReference>